<evidence type="ECO:0000313" key="2">
    <source>
        <dbReference type="EMBL" id="PBK05751.1"/>
    </source>
</evidence>
<accession>A0A2A3MLR2</accession>
<dbReference type="PROSITE" id="PS51186">
    <property type="entry name" value="GNAT"/>
    <property type="match status" value="1"/>
</dbReference>
<dbReference type="Gene3D" id="3.40.630.30">
    <property type="match status" value="1"/>
</dbReference>
<dbReference type="NCBIfam" id="TIGR04045">
    <property type="entry name" value="MSMEG_0567_GNAT"/>
    <property type="match status" value="1"/>
</dbReference>
<dbReference type="SUPFAM" id="SSF55729">
    <property type="entry name" value="Acyl-CoA N-acyltransferases (Nat)"/>
    <property type="match status" value="1"/>
</dbReference>
<dbReference type="InterPro" id="IPR024035">
    <property type="entry name" value="MSMEG_0567_GNAT"/>
</dbReference>
<dbReference type="Pfam" id="PF00583">
    <property type="entry name" value="Acetyltransf_1"/>
    <property type="match status" value="1"/>
</dbReference>
<dbReference type="RefSeq" id="WP_096003690.1">
    <property type="nucleotide sequence ID" value="NZ_NTMR01000003.1"/>
</dbReference>
<keyword evidence="2" id="KW-0808">Transferase</keyword>
<sequence>MAEHLFALTDDSFPDFRADDVLVKPASEAWEKAEYFALRRRVFSEEQQLLHQDKDEHDFQAIPIVALACQCGMPNAVVGAVRIYQSQPGLWYGGRLSVAADYRRHSMIGTALINEAVSRARDIGCERFLATVQQSNEDYFQRLHWRTLEHIELHGQPHAVMQVELQHYPFMPREISLLPLRARRHG</sequence>
<protein>
    <submittedName>
        <fullName evidence="2">GNAT family N-acetyltransferase</fullName>
    </submittedName>
</protein>
<name>A0A2A3MLR2_9PSED</name>
<dbReference type="InterPro" id="IPR016181">
    <property type="entry name" value="Acyl_CoA_acyltransferase"/>
</dbReference>
<organism evidence="2 3">
    <name type="scientific">Pseudomonas abyssi</name>
    <dbReference type="NCBI Taxonomy" id="170540"/>
    <lineage>
        <taxon>Bacteria</taxon>
        <taxon>Pseudomonadati</taxon>
        <taxon>Pseudomonadota</taxon>
        <taxon>Gammaproteobacteria</taxon>
        <taxon>Pseudomonadales</taxon>
        <taxon>Pseudomonadaceae</taxon>
        <taxon>Pseudomonas</taxon>
    </lineage>
</organism>
<comment type="caution">
    <text evidence="2">The sequence shown here is derived from an EMBL/GenBank/DDBJ whole genome shotgun (WGS) entry which is preliminary data.</text>
</comment>
<dbReference type="Proteomes" id="UP000242313">
    <property type="component" value="Unassembled WGS sequence"/>
</dbReference>
<gene>
    <name evidence="2" type="ORF">CNQ84_04430</name>
</gene>
<dbReference type="GO" id="GO:0016747">
    <property type="term" value="F:acyltransferase activity, transferring groups other than amino-acyl groups"/>
    <property type="evidence" value="ECO:0007669"/>
    <property type="project" value="InterPro"/>
</dbReference>
<dbReference type="EMBL" id="NTMR01000003">
    <property type="protein sequence ID" value="PBK05751.1"/>
    <property type="molecule type" value="Genomic_DNA"/>
</dbReference>
<dbReference type="InterPro" id="IPR000182">
    <property type="entry name" value="GNAT_dom"/>
</dbReference>
<keyword evidence="3" id="KW-1185">Reference proteome</keyword>
<dbReference type="AlphaFoldDB" id="A0A2A3MLR2"/>
<proteinExistence type="predicted"/>
<evidence type="ECO:0000259" key="1">
    <source>
        <dbReference type="PROSITE" id="PS51186"/>
    </source>
</evidence>
<feature type="domain" description="N-acetyltransferase" evidence="1">
    <location>
        <begin position="21"/>
        <end position="166"/>
    </location>
</feature>
<evidence type="ECO:0000313" key="3">
    <source>
        <dbReference type="Proteomes" id="UP000242313"/>
    </source>
</evidence>
<reference evidence="2 3" key="1">
    <citation type="submission" date="2017-09" db="EMBL/GenBank/DDBJ databases">
        <title>Pseudomonas abyssi sp. nov. isolated from Abyssopelagic Water.</title>
        <authorList>
            <person name="Wei Y."/>
        </authorList>
    </citation>
    <scope>NUCLEOTIDE SEQUENCE [LARGE SCALE GENOMIC DNA]</scope>
    <source>
        <strain evidence="2 3">MT5</strain>
    </source>
</reference>
<dbReference type="CDD" id="cd04301">
    <property type="entry name" value="NAT_SF"/>
    <property type="match status" value="1"/>
</dbReference>